<keyword evidence="7" id="KW-1278">Translocase</keyword>
<evidence type="ECO:0000256" key="2">
    <source>
        <dbReference type="ARBA" id="ARBA00022448"/>
    </source>
</evidence>
<dbReference type="CDD" id="cd18552">
    <property type="entry name" value="ABC_6TM_MsbA_like"/>
    <property type="match status" value="1"/>
</dbReference>
<sequence length="588" mass="64901">MNILKFTSSNTWTRLFLYFKPHKKLLFIAILGLGLFSLVDAGMIYFIKPLIDDGLASSNGDTLRVGAALVLVIFLVRGIASFISNYAMAYASTKITFTIRQEAFNKLQMLPMTFFDNNSTGSLISKLSYDAEQIANATSKAIVISIRESLIVIVLLGMMIYTSWQLSLIFLVISPVIALIITQVAKRFKKISTALQNTMGDITKTAEQSILSHQEILAFNNASYMIKQFLVVNNHNRQQAMKLASASALSNPIIQFIASIAIAIVLFLASLDQVLRNLTPGTFTMILFAMGSLLRPLKQLSSVNQQLQKGIAAASSLFDLLDQKDEVDEGEIVLSGNEHEIQFSNLTYFYQTPYDQQIKQKAAINQFETIISPATTVALVGESGSGKSSITNLLLRLYQAPKNTILIDGIGIEKYTLTSLREQFAYVSQRIVLIDDTLANNIAFGCTRSISRTEIESAAFAANVINFSCEMPNGLDTQIGENGNRLSGGQRQRVAIARAILRQAPVIILDEATSALDNKSEQLVHQAFSRLAHNKTMIIIAHRLSTIEHADSILVMNKGSLVEQGTHEELMHQQGYYHTLHSNGLSNK</sequence>
<dbReference type="EMBL" id="FOLO01000032">
    <property type="protein sequence ID" value="SFD09390.1"/>
    <property type="molecule type" value="Genomic_DNA"/>
</dbReference>
<protein>
    <submittedName>
        <fullName evidence="14">ATP-binding cassette, subfamily B, MsbA</fullName>
    </submittedName>
</protein>
<feature type="domain" description="ABC transporter" evidence="12">
    <location>
        <begin position="341"/>
        <end position="583"/>
    </location>
</feature>
<dbReference type="GO" id="GO:0005524">
    <property type="term" value="F:ATP binding"/>
    <property type="evidence" value="ECO:0007669"/>
    <property type="project" value="UniProtKB-KW"/>
</dbReference>
<dbReference type="InterPro" id="IPR003439">
    <property type="entry name" value="ABC_transporter-like_ATP-bd"/>
</dbReference>
<accession>A0A1I1PTY5</accession>
<dbReference type="GO" id="GO:0140359">
    <property type="term" value="F:ABC-type transporter activity"/>
    <property type="evidence" value="ECO:0007669"/>
    <property type="project" value="InterPro"/>
</dbReference>
<dbReference type="InterPro" id="IPR011917">
    <property type="entry name" value="ABC_transpr_lipidA"/>
</dbReference>
<dbReference type="Gene3D" id="1.20.1560.10">
    <property type="entry name" value="ABC transporter type 1, transmembrane domain"/>
    <property type="match status" value="1"/>
</dbReference>
<dbReference type="InterPro" id="IPR027417">
    <property type="entry name" value="P-loop_NTPase"/>
</dbReference>
<keyword evidence="10 11" id="KW-0472">Membrane</keyword>
<organism evidence="14 15">
    <name type="scientific">Pseudoalteromonas denitrificans DSM 6059</name>
    <dbReference type="NCBI Taxonomy" id="1123010"/>
    <lineage>
        <taxon>Bacteria</taxon>
        <taxon>Pseudomonadati</taxon>
        <taxon>Pseudomonadota</taxon>
        <taxon>Gammaproteobacteria</taxon>
        <taxon>Alteromonadales</taxon>
        <taxon>Pseudoalteromonadaceae</taxon>
        <taxon>Pseudoalteromonas</taxon>
    </lineage>
</organism>
<feature type="transmembrane region" description="Helical" evidence="11">
    <location>
        <begin position="25"/>
        <end position="47"/>
    </location>
</feature>
<evidence type="ECO:0000256" key="8">
    <source>
        <dbReference type="ARBA" id="ARBA00022989"/>
    </source>
</evidence>
<dbReference type="PANTHER" id="PTHR24221">
    <property type="entry name" value="ATP-BINDING CASSETTE SUB-FAMILY B"/>
    <property type="match status" value="1"/>
</dbReference>
<dbReference type="InterPro" id="IPR017871">
    <property type="entry name" value="ABC_transporter-like_CS"/>
</dbReference>
<keyword evidence="4 11" id="KW-0812">Transmembrane</keyword>
<proteinExistence type="predicted"/>
<dbReference type="PANTHER" id="PTHR24221:SF632">
    <property type="entry name" value="ATP-DEPENDENT LIPID A-CORE FLIPPASE"/>
    <property type="match status" value="1"/>
</dbReference>
<dbReference type="AlphaFoldDB" id="A0A1I1PTY5"/>
<name>A0A1I1PTY5_9GAMM</name>
<dbReference type="SMART" id="SM00382">
    <property type="entry name" value="AAA"/>
    <property type="match status" value="1"/>
</dbReference>
<evidence type="ECO:0000256" key="5">
    <source>
        <dbReference type="ARBA" id="ARBA00022741"/>
    </source>
</evidence>
<evidence type="ECO:0000256" key="6">
    <source>
        <dbReference type="ARBA" id="ARBA00022840"/>
    </source>
</evidence>
<keyword evidence="5" id="KW-0547">Nucleotide-binding</keyword>
<evidence type="ECO:0000259" key="12">
    <source>
        <dbReference type="PROSITE" id="PS50893"/>
    </source>
</evidence>
<dbReference type="InterPro" id="IPR003593">
    <property type="entry name" value="AAA+_ATPase"/>
</dbReference>
<dbReference type="PROSITE" id="PS00211">
    <property type="entry name" value="ABC_TRANSPORTER_1"/>
    <property type="match status" value="1"/>
</dbReference>
<dbReference type="GO" id="GO:0016887">
    <property type="term" value="F:ATP hydrolysis activity"/>
    <property type="evidence" value="ECO:0007669"/>
    <property type="project" value="InterPro"/>
</dbReference>
<dbReference type="FunFam" id="3.40.50.300:FF:000218">
    <property type="entry name" value="Multidrug ABC transporter ATP-binding protein"/>
    <property type="match status" value="1"/>
</dbReference>
<dbReference type="NCBIfam" id="TIGR02203">
    <property type="entry name" value="MsbA_lipidA"/>
    <property type="match status" value="1"/>
</dbReference>
<keyword evidence="3" id="KW-1003">Cell membrane</keyword>
<dbReference type="GO" id="GO:0034040">
    <property type="term" value="F:ATPase-coupled lipid transmembrane transporter activity"/>
    <property type="evidence" value="ECO:0007669"/>
    <property type="project" value="InterPro"/>
</dbReference>
<dbReference type="InterPro" id="IPR036640">
    <property type="entry name" value="ABC1_TM_sf"/>
</dbReference>
<dbReference type="Proteomes" id="UP000198862">
    <property type="component" value="Unassembled WGS sequence"/>
</dbReference>
<dbReference type="OrthoDB" id="9806127at2"/>
<dbReference type="SUPFAM" id="SSF90123">
    <property type="entry name" value="ABC transporter transmembrane region"/>
    <property type="match status" value="1"/>
</dbReference>
<feature type="transmembrane region" description="Helical" evidence="11">
    <location>
        <begin position="67"/>
        <end position="91"/>
    </location>
</feature>
<keyword evidence="8 11" id="KW-1133">Transmembrane helix</keyword>
<dbReference type="Pfam" id="PF00005">
    <property type="entry name" value="ABC_tran"/>
    <property type="match status" value="1"/>
</dbReference>
<keyword evidence="9" id="KW-0445">Lipid transport</keyword>
<dbReference type="STRING" id="1123010.SAMN02745724_03452"/>
<dbReference type="SUPFAM" id="SSF52540">
    <property type="entry name" value="P-loop containing nucleoside triphosphate hydrolases"/>
    <property type="match status" value="1"/>
</dbReference>
<gene>
    <name evidence="14" type="ORF">SAMN02745724_03452</name>
</gene>
<dbReference type="GO" id="GO:0005886">
    <property type="term" value="C:plasma membrane"/>
    <property type="evidence" value="ECO:0007669"/>
    <property type="project" value="UniProtKB-SubCell"/>
</dbReference>
<feature type="transmembrane region" description="Helical" evidence="11">
    <location>
        <begin position="167"/>
        <end position="185"/>
    </location>
</feature>
<dbReference type="InterPro" id="IPR039421">
    <property type="entry name" value="Type_1_exporter"/>
</dbReference>
<evidence type="ECO:0000259" key="13">
    <source>
        <dbReference type="PROSITE" id="PS50929"/>
    </source>
</evidence>
<dbReference type="PROSITE" id="PS50893">
    <property type="entry name" value="ABC_TRANSPORTER_2"/>
    <property type="match status" value="1"/>
</dbReference>
<dbReference type="PROSITE" id="PS50929">
    <property type="entry name" value="ABC_TM1F"/>
    <property type="match status" value="1"/>
</dbReference>
<feature type="domain" description="ABC transmembrane type-1" evidence="13">
    <location>
        <begin position="27"/>
        <end position="309"/>
    </location>
</feature>
<feature type="transmembrane region" description="Helical" evidence="11">
    <location>
        <begin position="141"/>
        <end position="161"/>
    </location>
</feature>
<evidence type="ECO:0000256" key="10">
    <source>
        <dbReference type="ARBA" id="ARBA00023136"/>
    </source>
</evidence>
<evidence type="ECO:0000313" key="15">
    <source>
        <dbReference type="Proteomes" id="UP000198862"/>
    </source>
</evidence>
<keyword evidence="6 14" id="KW-0067">ATP-binding</keyword>
<evidence type="ECO:0000256" key="4">
    <source>
        <dbReference type="ARBA" id="ARBA00022692"/>
    </source>
</evidence>
<reference evidence="14 15" key="1">
    <citation type="submission" date="2016-10" db="EMBL/GenBank/DDBJ databases">
        <authorList>
            <person name="de Groot N.N."/>
        </authorList>
    </citation>
    <scope>NUCLEOTIDE SEQUENCE [LARGE SCALE GENOMIC DNA]</scope>
    <source>
        <strain evidence="14 15">DSM 6059</strain>
    </source>
</reference>
<feature type="transmembrane region" description="Helical" evidence="11">
    <location>
        <begin position="243"/>
        <end position="268"/>
    </location>
</feature>
<dbReference type="Gene3D" id="3.40.50.300">
    <property type="entry name" value="P-loop containing nucleotide triphosphate hydrolases"/>
    <property type="match status" value="1"/>
</dbReference>
<evidence type="ECO:0000256" key="1">
    <source>
        <dbReference type="ARBA" id="ARBA00004651"/>
    </source>
</evidence>
<evidence type="ECO:0000256" key="7">
    <source>
        <dbReference type="ARBA" id="ARBA00022967"/>
    </source>
</evidence>
<evidence type="ECO:0000256" key="11">
    <source>
        <dbReference type="SAM" id="Phobius"/>
    </source>
</evidence>
<evidence type="ECO:0000256" key="3">
    <source>
        <dbReference type="ARBA" id="ARBA00022475"/>
    </source>
</evidence>
<dbReference type="RefSeq" id="WP_091987140.1">
    <property type="nucleotide sequence ID" value="NZ_FOLO01000032.1"/>
</dbReference>
<evidence type="ECO:0000256" key="9">
    <source>
        <dbReference type="ARBA" id="ARBA00023055"/>
    </source>
</evidence>
<evidence type="ECO:0000313" key="14">
    <source>
        <dbReference type="EMBL" id="SFD09390.1"/>
    </source>
</evidence>
<comment type="subcellular location">
    <subcellularLocation>
        <location evidence="1">Cell membrane</location>
        <topology evidence="1">Multi-pass membrane protein</topology>
    </subcellularLocation>
</comment>
<dbReference type="InterPro" id="IPR011527">
    <property type="entry name" value="ABC1_TM_dom"/>
</dbReference>
<dbReference type="Pfam" id="PF00664">
    <property type="entry name" value="ABC_membrane"/>
    <property type="match status" value="1"/>
</dbReference>
<keyword evidence="15" id="KW-1185">Reference proteome</keyword>
<keyword evidence="2" id="KW-0813">Transport</keyword>